<reference evidence="3 4" key="1">
    <citation type="journal article" date="2017" name="Nature">
        <title>The Apostasia genome and the evolution of orchids.</title>
        <authorList>
            <person name="Zhang G.Q."/>
            <person name="Liu K.W."/>
            <person name="Li Z."/>
            <person name="Lohaus R."/>
            <person name="Hsiao Y.Y."/>
            <person name="Niu S.C."/>
            <person name="Wang J.Y."/>
            <person name="Lin Y.C."/>
            <person name="Xu Q."/>
            <person name="Chen L.J."/>
            <person name="Yoshida K."/>
            <person name="Fujiwara S."/>
            <person name="Wang Z.W."/>
            <person name="Zhang Y.Q."/>
            <person name="Mitsuda N."/>
            <person name="Wang M."/>
            <person name="Liu G.H."/>
            <person name="Pecoraro L."/>
            <person name="Huang H.X."/>
            <person name="Xiao X.J."/>
            <person name="Lin M."/>
            <person name="Wu X.Y."/>
            <person name="Wu W.L."/>
            <person name="Chen Y.Y."/>
            <person name="Chang S.B."/>
            <person name="Sakamoto S."/>
            <person name="Ohme-Takagi M."/>
            <person name="Yagi M."/>
            <person name="Zeng S.J."/>
            <person name="Shen C.Y."/>
            <person name="Yeh C.M."/>
            <person name="Luo Y.B."/>
            <person name="Tsai W.C."/>
            <person name="Van de Peer Y."/>
            <person name="Liu Z.J."/>
        </authorList>
    </citation>
    <scope>NUCLEOTIDE SEQUENCE [LARGE SCALE GENOMIC DNA]</scope>
    <source>
        <strain evidence="4">cv. Shenzhen</strain>
        <tissue evidence="3">Stem</tissue>
    </source>
</reference>
<protein>
    <submittedName>
        <fullName evidence="3">Protein MKS1</fullName>
    </submittedName>
</protein>
<dbReference type="OrthoDB" id="695631at2759"/>
<organism evidence="3 4">
    <name type="scientific">Apostasia shenzhenica</name>
    <dbReference type="NCBI Taxonomy" id="1088818"/>
    <lineage>
        <taxon>Eukaryota</taxon>
        <taxon>Viridiplantae</taxon>
        <taxon>Streptophyta</taxon>
        <taxon>Embryophyta</taxon>
        <taxon>Tracheophyta</taxon>
        <taxon>Spermatophyta</taxon>
        <taxon>Magnoliopsida</taxon>
        <taxon>Liliopsida</taxon>
        <taxon>Asparagales</taxon>
        <taxon>Orchidaceae</taxon>
        <taxon>Apostasioideae</taxon>
        <taxon>Apostasia</taxon>
    </lineage>
</organism>
<accession>A0A2I0BG88</accession>
<dbReference type="Proteomes" id="UP000236161">
    <property type="component" value="Unassembled WGS sequence"/>
</dbReference>
<keyword evidence="4" id="KW-1185">Reference proteome</keyword>
<dbReference type="InterPro" id="IPR039607">
    <property type="entry name" value="VQ_8/17/18/20/21/25"/>
</dbReference>
<dbReference type="PANTHER" id="PTHR33143">
    <property type="entry name" value="F16F4.1 PROTEIN-RELATED"/>
    <property type="match status" value="1"/>
</dbReference>
<evidence type="ECO:0000256" key="1">
    <source>
        <dbReference type="SAM" id="MobiDB-lite"/>
    </source>
</evidence>
<feature type="region of interest" description="Disordered" evidence="1">
    <location>
        <begin position="1"/>
        <end position="56"/>
    </location>
</feature>
<name>A0A2I0BG88_9ASPA</name>
<dbReference type="AlphaFoldDB" id="A0A2I0BG88"/>
<evidence type="ECO:0000313" key="3">
    <source>
        <dbReference type="EMBL" id="PKA66801.1"/>
    </source>
</evidence>
<dbReference type="GO" id="GO:0005634">
    <property type="term" value="C:nucleus"/>
    <property type="evidence" value="ECO:0007669"/>
    <property type="project" value="TreeGrafter"/>
</dbReference>
<dbReference type="Pfam" id="PF05678">
    <property type="entry name" value="VQ"/>
    <property type="match status" value="1"/>
</dbReference>
<sequence length="256" mass="26630">MEAFDLAGAGGPSPPRRELQLHGPRPAPLKVSKDSHKIRKPPLAQPPQHAAAAAPPPQLRQPVIIYTVSPKVIHIRPSEFMSIVQRLTGLSPSARTSVPGGPINPAAGLAGIEKAASSPAAAMSYSVGLTGLVDDVGITGSSCQAGILSPAPSSLRPVPPAFFSPLGDMTGGSLSFLNDLSPAVLHGGKGFMDNSSVFSVCPENLLSTPAIPSPRIVFITTVHHVGLRLFPNKSASLLSLLVVQFFRFSLSESSLF</sequence>
<evidence type="ECO:0000313" key="4">
    <source>
        <dbReference type="Proteomes" id="UP000236161"/>
    </source>
</evidence>
<dbReference type="InterPro" id="IPR008889">
    <property type="entry name" value="VQ"/>
</dbReference>
<proteinExistence type="predicted"/>
<evidence type="ECO:0000259" key="2">
    <source>
        <dbReference type="Pfam" id="PF05678"/>
    </source>
</evidence>
<dbReference type="STRING" id="1088818.A0A2I0BG88"/>
<gene>
    <name evidence="3" type="primary">MKS1</name>
    <name evidence="3" type="ORF">AXF42_Ash003457</name>
</gene>
<dbReference type="EMBL" id="KZ451885">
    <property type="protein sequence ID" value="PKA66801.1"/>
    <property type="molecule type" value="Genomic_DNA"/>
</dbReference>
<dbReference type="PANTHER" id="PTHR33143:SF6">
    <property type="entry name" value="OS08G0102900 PROTEIN"/>
    <property type="match status" value="1"/>
</dbReference>
<feature type="domain" description="VQ" evidence="2">
    <location>
        <begin position="67"/>
        <end position="92"/>
    </location>
</feature>